<reference evidence="2 3" key="1">
    <citation type="submission" date="2017-09" db="EMBL/GenBank/DDBJ databases">
        <title>Genome sequence of Lactobacillus brevis D7.</title>
        <authorList>
            <person name="Kwon M.-S."/>
            <person name="Lim S.K."/>
            <person name="Choi H.-J."/>
        </authorList>
    </citation>
    <scope>NUCLEOTIDE SEQUENCE [LARGE SCALE GENOMIC DNA]</scope>
    <source>
        <strain evidence="2 3">D7</strain>
    </source>
</reference>
<protein>
    <recommendedName>
        <fullName evidence="1">Phage neck terminator protein gp12-like domain-containing protein</fullName>
    </recommendedName>
</protein>
<evidence type="ECO:0000313" key="3">
    <source>
        <dbReference type="Proteomes" id="UP000217918"/>
    </source>
</evidence>
<accession>A0A2A3TX44</accession>
<organism evidence="2 3">
    <name type="scientific">Levilactobacillus brevis</name>
    <name type="common">Lactobacillus brevis</name>
    <dbReference type="NCBI Taxonomy" id="1580"/>
    <lineage>
        <taxon>Bacteria</taxon>
        <taxon>Bacillati</taxon>
        <taxon>Bacillota</taxon>
        <taxon>Bacilli</taxon>
        <taxon>Lactobacillales</taxon>
        <taxon>Lactobacillaceae</taxon>
        <taxon>Levilactobacillus</taxon>
    </lineage>
</organism>
<dbReference type="NCBIfam" id="NF047498">
    <property type="entry name" value="LIC_12616_fam"/>
    <property type="match status" value="1"/>
</dbReference>
<dbReference type="AlphaFoldDB" id="A0A2A3TX44"/>
<gene>
    <name evidence="2" type="ORF">CNR29_05190</name>
</gene>
<name>A0A2A3TX44_LEVBR</name>
<dbReference type="EMBL" id="NVYO01000001">
    <property type="protein sequence ID" value="PBQ23430.1"/>
    <property type="molecule type" value="Genomic_DNA"/>
</dbReference>
<dbReference type="RefSeq" id="WP_060416806.1">
    <property type="nucleotide sequence ID" value="NZ_CP021456.1"/>
</dbReference>
<dbReference type="InterPro" id="IPR057087">
    <property type="entry name" value="Gp12-like"/>
</dbReference>
<feature type="domain" description="Phage neck terminator protein gp12-like" evidence="1">
    <location>
        <begin position="12"/>
        <end position="150"/>
    </location>
</feature>
<proteinExistence type="predicted"/>
<dbReference type="Proteomes" id="UP000217918">
    <property type="component" value="Unassembled WGS sequence"/>
</dbReference>
<dbReference type="Pfam" id="PF23961">
    <property type="entry name" value="Phage_tail_terminator_9"/>
    <property type="match status" value="1"/>
</dbReference>
<evidence type="ECO:0000259" key="1">
    <source>
        <dbReference type="Pfam" id="PF23961"/>
    </source>
</evidence>
<sequence>MEKPFDWKTLMAKIKELIKQETGMDCIVEGGMGPQPPYPFFTYQVRPYIPIDITDNVDREEFEAEIDFMCHSQSANEAYTLGNQLRKLFETQSMDYLGDENDFGVVDTGEVESSDNVITVQIERRTEFTVRLRLLDTFKDKINTIGDIGINGANLSDKDKYK</sequence>
<evidence type="ECO:0000313" key="2">
    <source>
        <dbReference type="EMBL" id="PBQ23430.1"/>
    </source>
</evidence>
<comment type="caution">
    <text evidence="2">The sequence shown here is derived from an EMBL/GenBank/DDBJ whole genome shotgun (WGS) entry which is preliminary data.</text>
</comment>